<organism evidence="1 2">
    <name type="scientific">Mycena pura</name>
    <dbReference type="NCBI Taxonomy" id="153505"/>
    <lineage>
        <taxon>Eukaryota</taxon>
        <taxon>Fungi</taxon>
        <taxon>Dikarya</taxon>
        <taxon>Basidiomycota</taxon>
        <taxon>Agaricomycotina</taxon>
        <taxon>Agaricomycetes</taxon>
        <taxon>Agaricomycetidae</taxon>
        <taxon>Agaricales</taxon>
        <taxon>Marasmiineae</taxon>
        <taxon>Mycenaceae</taxon>
        <taxon>Mycena</taxon>
    </lineage>
</organism>
<dbReference type="InterPro" id="IPR032675">
    <property type="entry name" value="LRR_dom_sf"/>
</dbReference>
<dbReference type="Proteomes" id="UP001219525">
    <property type="component" value="Unassembled WGS sequence"/>
</dbReference>
<proteinExistence type="predicted"/>
<reference evidence="1" key="1">
    <citation type="submission" date="2023-03" db="EMBL/GenBank/DDBJ databases">
        <title>Massive genome expansion in bonnet fungi (Mycena s.s.) driven by repeated elements and novel gene families across ecological guilds.</title>
        <authorList>
            <consortium name="Lawrence Berkeley National Laboratory"/>
            <person name="Harder C.B."/>
            <person name="Miyauchi S."/>
            <person name="Viragh M."/>
            <person name="Kuo A."/>
            <person name="Thoen E."/>
            <person name="Andreopoulos B."/>
            <person name="Lu D."/>
            <person name="Skrede I."/>
            <person name="Drula E."/>
            <person name="Henrissat B."/>
            <person name="Morin E."/>
            <person name="Kohler A."/>
            <person name="Barry K."/>
            <person name="LaButti K."/>
            <person name="Morin E."/>
            <person name="Salamov A."/>
            <person name="Lipzen A."/>
            <person name="Mereny Z."/>
            <person name="Hegedus B."/>
            <person name="Baldrian P."/>
            <person name="Stursova M."/>
            <person name="Weitz H."/>
            <person name="Taylor A."/>
            <person name="Grigoriev I.V."/>
            <person name="Nagy L.G."/>
            <person name="Martin F."/>
            <person name="Kauserud H."/>
        </authorList>
    </citation>
    <scope>NUCLEOTIDE SEQUENCE</scope>
    <source>
        <strain evidence="1">9144</strain>
    </source>
</reference>
<dbReference type="EMBL" id="JARJCW010000054">
    <property type="protein sequence ID" value="KAJ7202669.1"/>
    <property type="molecule type" value="Genomic_DNA"/>
</dbReference>
<evidence type="ECO:0008006" key="3">
    <source>
        <dbReference type="Google" id="ProtNLM"/>
    </source>
</evidence>
<comment type="caution">
    <text evidence="1">The sequence shown here is derived from an EMBL/GenBank/DDBJ whole genome shotgun (WGS) entry which is preliminary data.</text>
</comment>
<dbReference type="SUPFAM" id="SSF52047">
    <property type="entry name" value="RNI-like"/>
    <property type="match status" value="1"/>
</dbReference>
<dbReference type="AlphaFoldDB" id="A0AAD6V8U8"/>
<evidence type="ECO:0000313" key="1">
    <source>
        <dbReference type="EMBL" id="KAJ7202669.1"/>
    </source>
</evidence>
<dbReference type="InterPro" id="IPR036047">
    <property type="entry name" value="F-box-like_dom_sf"/>
</dbReference>
<sequence>MNHYGFLSSTDSTLSLHRPVDQQWRLRGNRSIQGLQDICARFPSELHDYIVDFLHNDRASLCACRLTCKLWTASSTYHLFHNAGTIHVGRNNFLQFCELFANHPLGACIGRLNLKSHLSGHFKGGTDETFQFNEHLSRFTSLPRLKYLRLYYHYDDLRPSFYSALAQNFSSVTDLELSYMYFASFADVLRACSALPLLRRLALINVLWRGPSTSDREMYPVFGELPVVDLVVDYCYVDDALFCQWLASQPSIRRLALGRESSAALSAAILIPLCRTSHLPPLFIRSNFLPVSDAVKLPVSLIPALLERLRSRVIQRIVIFAGLRNPVDLDRLDWQRIASLLAGLESLRRVEFYFSAHETWALAAIDEKLRPRAYALRVANLKGRHCYSLGRFDR</sequence>
<dbReference type="Gene3D" id="3.80.10.10">
    <property type="entry name" value="Ribonuclease Inhibitor"/>
    <property type="match status" value="1"/>
</dbReference>
<accession>A0AAD6V8U8</accession>
<gene>
    <name evidence="1" type="ORF">GGX14DRAFT_654035</name>
</gene>
<protein>
    <recommendedName>
        <fullName evidence="3">F-box domain-containing protein</fullName>
    </recommendedName>
</protein>
<evidence type="ECO:0000313" key="2">
    <source>
        <dbReference type="Proteomes" id="UP001219525"/>
    </source>
</evidence>
<name>A0AAD6V8U8_9AGAR</name>
<dbReference type="SUPFAM" id="SSF81383">
    <property type="entry name" value="F-box domain"/>
    <property type="match status" value="1"/>
</dbReference>
<keyword evidence="2" id="KW-1185">Reference proteome</keyword>